<keyword evidence="2 4" id="KW-0560">Oxidoreductase</keyword>
<dbReference type="GO" id="GO:0006081">
    <property type="term" value="P:aldehyde metabolic process"/>
    <property type="evidence" value="ECO:0007669"/>
    <property type="project" value="InterPro"/>
</dbReference>
<organism evidence="7 8">
    <name type="scientific">Protomyces lactucae-debilis</name>
    <dbReference type="NCBI Taxonomy" id="2754530"/>
    <lineage>
        <taxon>Eukaryota</taxon>
        <taxon>Fungi</taxon>
        <taxon>Dikarya</taxon>
        <taxon>Ascomycota</taxon>
        <taxon>Taphrinomycotina</taxon>
        <taxon>Taphrinomycetes</taxon>
        <taxon>Taphrinales</taxon>
        <taxon>Protomycetaceae</taxon>
        <taxon>Protomyces</taxon>
    </lineage>
</organism>
<comment type="caution">
    <text evidence="7">The sequence shown here is derived from an EMBL/GenBank/DDBJ whole genome shotgun (WGS) entry which is preliminary data.</text>
</comment>
<feature type="domain" description="Aldehyde dehydrogenase" evidence="6">
    <location>
        <begin position="21"/>
        <end position="444"/>
    </location>
</feature>
<evidence type="ECO:0000256" key="2">
    <source>
        <dbReference type="ARBA" id="ARBA00023002"/>
    </source>
</evidence>
<feature type="active site" evidence="5">
    <location>
        <position position="253"/>
    </location>
</feature>
<dbReference type="Gene3D" id="3.40.605.10">
    <property type="entry name" value="Aldehyde Dehydrogenase, Chain A, domain 1"/>
    <property type="match status" value="1"/>
</dbReference>
<dbReference type="PANTHER" id="PTHR43570:SF20">
    <property type="entry name" value="ALDEHYDE DEHYDROGENASE ALDX-RELATED"/>
    <property type="match status" value="1"/>
</dbReference>
<dbReference type="InterPro" id="IPR012394">
    <property type="entry name" value="Aldehyde_DH_NAD(P)"/>
</dbReference>
<evidence type="ECO:0000256" key="1">
    <source>
        <dbReference type="ARBA" id="ARBA00009986"/>
    </source>
</evidence>
<dbReference type="GO" id="GO:0004029">
    <property type="term" value="F:aldehyde dehydrogenase (NAD+) activity"/>
    <property type="evidence" value="ECO:0007669"/>
    <property type="project" value="TreeGrafter"/>
</dbReference>
<dbReference type="STRING" id="56484.A0A1Y2FCB9"/>
<dbReference type="InterPro" id="IPR015590">
    <property type="entry name" value="Aldehyde_DH_dom"/>
</dbReference>
<evidence type="ECO:0000256" key="5">
    <source>
        <dbReference type="PIRSR" id="PIRSR036492-1"/>
    </source>
</evidence>
<dbReference type="GeneID" id="63788924"/>
<comment type="similarity">
    <text evidence="1 4">Belongs to the aldehyde dehydrogenase family.</text>
</comment>
<dbReference type="AlphaFoldDB" id="A0A1Y2FCB9"/>
<dbReference type="InterPro" id="IPR016162">
    <property type="entry name" value="Ald_DH_N"/>
</dbReference>
<keyword evidence="3" id="KW-0520">NAD</keyword>
<sequence>MSNDALAIKELERKLALQKKAFLKDQYPSIDARKENISKIAGMIMSNRDAIHKALNEDFGNHPKATSDLVEVLGVAGRAQYVISQIDEWTKPSQRHVDAQLFGESKAEIIYQPKGVVGVIVPWNFPMDLSLGPLCEILAGGNRCIIKPSEYTPATGALLEKMVKEMFPEDLVTVVNGGLDLSRAFSQQKFNHLLYTGSPEVAKSIMSEAAKNLVPVTLELGGKCPAVMVGNTLTQRNVDQIMQTKLLKNGSMCVTVDSAVVPKDKLEDFIQLAKDFFKNNGLDDYAASPDCTGMISERHYERIVSMVKEAEAAGVRTITLGGKSLEAVAGKRSLPLTLVVDPPANLRVSKEEIFGPIMPIVTYTNLDDAIATINDGERPLGLYIFTDDAEEAKRLVNETNSGGCSINSCAMQAALPSMGFGGSGNSGMGRHHGLEGFLEFTNPRGVFTRGPATSQDLIAAFGPPFSFGEQVAAGAYAAAGM</sequence>
<evidence type="ECO:0000256" key="3">
    <source>
        <dbReference type="ARBA" id="ARBA00023027"/>
    </source>
</evidence>
<dbReference type="GO" id="GO:0005737">
    <property type="term" value="C:cytoplasm"/>
    <property type="evidence" value="ECO:0007669"/>
    <property type="project" value="TreeGrafter"/>
</dbReference>
<gene>
    <name evidence="7" type="ORF">BCR37DRAFT_47154</name>
</gene>
<evidence type="ECO:0000313" key="7">
    <source>
        <dbReference type="EMBL" id="ORY81551.1"/>
    </source>
</evidence>
<reference evidence="7 8" key="1">
    <citation type="submission" date="2016-07" db="EMBL/GenBank/DDBJ databases">
        <title>Pervasive Adenine N6-methylation of Active Genes in Fungi.</title>
        <authorList>
            <consortium name="DOE Joint Genome Institute"/>
            <person name="Mondo S.J."/>
            <person name="Dannebaum R.O."/>
            <person name="Kuo R.C."/>
            <person name="Labutti K."/>
            <person name="Haridas S."/>
            <person name="Kuo A."/>
            <person name="Salamov A."/>
            <person name="Ahrendt S.R."/>
            <person name="Lipzen A."/>
            <person name="Sullivan W."/>
            <person name="Andreopoulos W.B."/>
            <person name="Clum A."/>
            <person name="Lindquist E."/>
            <person name="Daum C."/>
            <person name="Ramamoorthy G.K."/>
            <person name="Gryganskyi A."/>
            <person name="Culley D."/>
            <person name="Magnuson J.K."/>
            <person name="James T.Y."/>
            <person name="O'Malley M.A."/>
            <person name="Stajich J.E."/>
            <person name="Spatafora J.W."/>
            <person name="Visel A."/>
            <person name="Grigoriev I.V."/>
        </authorList>
    </citation>
    <scope>NUCLEOTIDE SEQUENCE [LARGE SCALE GENOMIC DNA]</scope>
    <source>
        <strain evidence="7 8">12-1054</strain>
    </source>
</reference>
<dbReference type="EMBL" id="MCFI01000011">
    <property type="protein sequence ID" value="ORY81551.1"/>
    <property type="molecule type" value="Genomic_DNA"/>
</dbReference>
<dbReference type="OMA" id="MISERHY"/>
<dbReference type="InterPro" id="IPR016163">
    <property type="entry name" value="Ald_DH_C"/>
</dbReference>
<dbReference type="SUPFAM" id="SSF53720">
    <property type="entry name" value="ALDH-like"/>
    <property type="match status" value="1"/>
</dbReference>
<dbReference type="PANTHER" id="PTHR43570">
    <property type="entry name" value="ALDEHYDE DEHYDROGENASE"/>
    <property type="match status" value="1"/>
</dbReference>
<dbReference type="Proteomes" id="UP000193685">
    <property type="component" value="Unassembled WGS sequence"/>
</dbReference>
<protein>
    <recommendedName>
        <fullName evidence="4">Aldehyde dehydrogenase</fullName>
    </recommendedName>
</protein>
<dbReference type="Gene3D" id="3.40.309.10">
    <property type="entry name" value="Aldehyde Dehydrogenase, Chain A, domain 2"/>
    <property type="match status" value="1"/>
</dbReference>
<dbReference type="PIRSF" id="PIRSF036492">
    <property type="entry name" value="ALDH"/>
    <property type="match status" value="1"/>
</dbReference>
<proteinExistence type="inferred from homology"/>
<dbReference type="Pfam" id="PF00171">
    <property type="entry name" value="Aldedh"/>
    <property type="match status" value="1"/>
</dbReference>
<dbReference type="RefSeq" id="XP_040724927.1">
    <property type="nucleotide sequence ID" value="XM_040872325.1"/>
</dbReference>
<evidence type="ECO:0000259" key="6">
    <source>
        <dbReference type="Pfam" id="PF00171"/>
    </source>
</evidence>
<dbReference type="OrthoDB" id="440325at2759"/>
<keyword evidence="8" id="KW-1185">Reference proteome</keyword>
<name>A0A1Y2FCB9_PROLT</name>
<evidence type="ECO:0000313" key="8">
    <source>
        <dbReference type="Proteomes" id="UP000193685"/>
    </source>
</evidence>
<dbReference type="InterPro" id="IPR016161">
    <property type="entry name" value="Ald_DH/histidinol_DH"/>
</dbReference>
<feature type="active site" evidence="5">
    <location>
        <position position="219"/>
    </location>
</feature>
<evidence type="ECO:0000256" key="4">
    <source>
        <dbReference type="PIRNR" id="PIRNR036492"/>
    </source>
</evidence>
<accession>A0A1Y2FCB9</accession>